<keyword evidence="2" id="KW-1185">Reference proteome</keyword>
<organism evidence="1 2">
    <name type="scientific">Koleobacter methoxysyntrophicus</name>
    <dbReference type="NCBI Taxonomy" id="2751313"/>
    <lineage>
        <taxon>Bacteria</taxon>
        <taxon>Bacillati</taxon>
        <taxon>Bacillota</taxon>
        <taxon>Clostridia</taxon>
        <taxon>Koleobacterales</taxon>
        <taxon>Koleobacteraceae</taxon>
        <taxon>Koleobacter</taxon>
    </lineage>
</organism>
<sequence length="64" mass="7594">MARRVRPRIQFSNDERKILEQLVRFRVEPHAKVLRAKILLGYSNGKTVSQMAREFNVSRPTIER</sequence>
<dbReference type="Proteomes" id="UP000662904">
    <property type="component" value="Chromosome"/>
</dbReference>
<dbReference type="KEGG" id="kme:H0A61_02030"/>
<gene>
    <name evidence="1" type="ORF">H0A61_02030</name>
</gene>
<evidence type="ECO:0000313" key="1">
    <source>
        <dbReference type="EMBL" id="QSQ09651.1"/>
    </source>
</evidence>
<dbReference type="AlphaFoldDB" id="A0A8A0RML4"/>
<dbReference type="EMBL" id="CP059066">
    <property type="protein sequence ID" value="QSQ09651.1"/>
    <property type="molecule type" value="Genomic_DNA"/>
</dbReference>
<proteinExistence type="predicted"/>
<accession>A0A8A0RML4</accession>
<reference evidence="1" key="1">
    <citation type="submission" date="2020-07" db="EMBL/GenBank/DDBJ databases">
        <title>Koleobacter methoxysyntrophicus gen. nov., sp. nov., a novel anaerobic bacterium isolated from deep subsurface oil field and proposal of Koleobacterales ord. nov. in the phylum Firmicutes.</title>
        <authorList>
            <person name="Sakamoto S."/>
            <person name="Tamaki H."/>
        </authorList>
    </citation>
    <scope>NUCLEOTIDE SEQUENCE</scope>
    <source>
        <strain evidence="1">NRmbB1</strain>
    </source>
</reference>
<protein>
    <submittedName>
        <fullName evidence="1">Uncharacterized protein</fullName>
    </submittedName>
</protein>
<name>A0A8A0RML4_9FIRM</name>
<dbReference type="RefSeq" id="WP_206706998.1">
    <property type="nucleotide sequence ID" value="NZ_CP059066.1"/>
</dbReference>
<evidence type="ECO:0000313" key="2">
    <source>
        <dbReference type="Proteomes" id="UP000662904"/>
    </source>
</evidence>